<evidence type="ECO:0000313" key="2">
    <source>
        <dbReference type="Proteomes" id="UP001289645"/>
    </source>
</evidence>
<reference evidence="1 2" key="1">
    <citation type="journal article" date="2021" name="Chemosphere">
        <title>Bioballs carrying a syntrophic Rhodococcus and Mycolicibacterium consortium for simultaneous sorption and biodegradation of fuel oil in contaminated freshwater.</title>
        <authorList>
            <person name="Naloka K."/>
            <person name="Polrit D."/>
            <person name="Muangchinda C."/>
            <person name="Thoetkiattikul H."/>
            <person name="Pinyakong O."/>
        </authorList>
    </citation>
    <scope>NUCLEOTIDE SEQUENCE [LARGE SCALE GENOMIC DNA]</scope>
    <source>
        <strain evidence="1 2">J101</strain>
    </source>
</reference>
<protein>
    <submittedName>
        <fullName evidence="1">Large-conductance mechanosensitive channel protein MscL</fullName>
    </submittedName>
</protein>
<accession>A0ACC6MFE6</accession>
<name>A0ACC6MFE6_MYCPF</name>
<gene>
    <name evidence="1" type="primary">mscL</name>
    <name evidence="1" type="ORF">OHX15_09615</name>
</gene>
<dbReference type="Proteomes" id="UP001289645">
    <property type="component" value="Unassembled WGS sequence"/>
</dbReference>
<comment type="caution">
    <text evidence="1">The sequence shown here is derived from an EMBL/GenBank/DDBJ whole genome shotgun (WGS) entry which is preliminary data.</text>
</comment>
<organism evidence="1 2">
    <name type="scientific">Mycolicibacterium parafortuitum</name>
    <name type="common">Mycobacterium parafortuitum</name>
    <dbReference type="NCBI Taxonomy" id="39692"/>
    <lineage>
        <taxon>Bacteria</taxon>
        <taxon>Bacillati</taxon>
        <taxon>Actinomycetota</taxon>
        <taxon>Actinomycetes</taxon>
        <taxon>Mycobacteriales</taxon>
        <taxon>Mycobacteriaceae</taxon>
        <taxon>Mycolicibacterium</taxon>
    </lineage>
</organism>
<dbReference type="EMBL" id="JAOXLN010000008">
    <property type="protein sequence ID" value="MDZ5085643.1"/>
    <property type="molecule type" value="Genomic_DNA"/>
</dbReference>
<keyword evidence="2" id="KW-1185">Reference proteome</keyword>
<proteinExistence type="predicted"/>
<evidence type="ECO:0000313" key="1">
    <source>
        <dbReference type="EMBL" id="MDZ5085643.1"/>
    </source>
</evidence>
<sequence>MLKGFKEFISRGNVIDLAVAVVIGAAFTGLVTAFTENVIQPLVDRIGAGPEAEYGILRIPLGGEQFVDLNAVLSAAINFLIVAAVIYFVIVVPFKKLRERDVKVESTETELTLLTEIRDLLRNGADGDAAAALRGGESPEAREGRHATPE</sequence>